<gene>
    <name evidence="2" type="ORF">ACFYXQ_33355</name>
</gene>
<evidence type="ECO:0000313" key="3">
    <source>
        <dbReference type="Proteomes" id="UP001601992"/>
    </source>
</evidence>
<sequence length="180" mass="19851">MIPTVAQQISAVRTTIAKNVLPALDPNDSFAAEQAGLVLACLDWTLDVHTSEYRYERVEHSDYRALLARLIDLAPTRDAEEERAFLSAAAEPPVDLERLREQTRALKEMADRRYGILADAEPELAQRARQVMAAAAGRQCERELAWCRKTGFPRGADESVAHVLDRQQADPPPGAATSAS</sequence>
<comment type="caution">
    <text evidence="2">The sequence shown here is derived from an EMBL/GenBank/DDBJ whole genome shotgun (WGS) entry which is preliminary data.</text>
</comment>
<feature type="region of interest" description="Disordered" evidence="1">
    <location>
        <begin position="158"/>
        <end position="180"/>
    </location>
</feature>
<evidence type="ECO:0000256" key="1">
    <source>
        <dbReference type="SAM" id="MobiDB-lite"/>
    </source>
</evidence>
<protein>
    <submittedName>
        <fullName evidence="2">Uncharacterized protein</fullName>
    </submittedName>
</protein>
<reference evidence="2 3" key="1">
    <citation type="submission" date="2024-10" db="EMBL/GenBank/DDBJ databases">
        <title>The Natural Products Discovery Center: Release of the First 8490 Sequenced Strains for Exploring Actinobacteria Biosynthetic Diversity.</title>
        <authorList>
            <person name="Kalkreuter E."/>
            <person name="Kautsar S.A."/>
            <person name="Yang D."/>
            <person name="Bader C.D."/>
            <person name="Teijaro C.N."/>
            <person name="Fluegel L."/>
            <person name="Davis C.M."/>
            <person name="Simpson J.R."/>
            <person name="Lauterbach L."/>
            <person name="Steele A.D."/>
            <person name="Gui C."/>
            <person name="Meng S."/>
            <person name="Li G."/>
            <person name="Viehrig K."/>
            <person name="Ye F."/>
            <person name="Su P."/>
            <person name="Kiefer A.F."/>
            <person name="Nichols A."/>
            <person name="Cepeda A.J."/>
            <person name="Yan W."/>
            <person name="Fan B."/>
            <person name="Jiang Y."/>
            <person name="Adhikari A."/>
            <person name="Zheng C.-J."/>
            <person name="Schuster L."/>
            <person name="Cowan T.M."/>
            <person name="Smanski M.J."/>
            <person name="Chevrette M.G."/>
            <person name="De Carvalho L.P.S."/>
            <person name="Shen B."/>
        </authorList>
    </citation>
    <scope>NUCLEOTIDE SEQUENCE [LARGE SCALE GENOMIC DNA]</scope>
    <source>
        <strain evidence="2 3">NPDC002593</strain>
    </source>
</reference>
<evidence type="ECO:0000313" key="2">
    <source>
        <dbReference type="EMBL" id="MFF3572667.1"/>
    </source>
</evidence>
<feature type="compositionally biased region" description="Basic and acidic residues" evidence="1">
    <location>
        <begin position="158"/>
        <end position="168"/>
    </location>
</feature>
<organism evidence="2 3">
    <name type="scientific">Nocardia jiangxiensis</name>
    <dbReference type="NCBI Taxonomy" id="282685"/>
    <lineage>
        <taxon>Bacteria</taxon>
        <taxon>Bacillati</taxon>
        <taxon>Actinomycetota</taxon>
        <taxon>Actinomycetes</taxon>
        <taxon>Mycobacteriales</taxon>
        <taxon>Nocardiaceae</taxon>
        <taxon>Nocardia</taxon>
    </lineage>
</organism>
<accession>A0ABW6S8S7</accession>
<name>A0ABW6S8S7_9NOCA</name>
<proteinExistence type="predicted"/>
<dbReference type="Proteomes" id="UP001601992">
    <property type="component" value="Unassembled WGS sequence"/>
</dbReference>
<keyword evidence="3" id="KW-1185">Reference proteome</keyword>
<dbReference type="EMBL" id="JBIAQY010000014">
    <property type="protein sequence ID" value="MFF3572667.1"/>
    <property type="molecule type" value="Genomic_DNA"/>
</dbReference>
<dbReference type="RefSeq" id="WP_040831418.1">
    <property type="nucleotide sequence ID" value="NZ_JBIAQY010000014.1"/>
</dbReference>